<evidence type="ECO:0008006" key="13">
    <source>
        <dbReference type="Google" id="ProtNLM"/>
    </source>
</evidence>
<evidence type="ECO:0000256" key="5">
    <source>
        <dbReference type="ARBA" id="ARBA00022989"/>
    </source>
</evidence>
<keyword evidence="6" id="KW-0406">Ion transport</keyword>
<protein>
    <recommendedName>
        <fullName evidence="13">Aluminum-activated malate transporter</fullName>
    </recommendedName>
</protein>
<dbReference type="InterPro" id="IPR020966">
    <property type="entry name" value="ALMT"/>
</dbReference>
<feature type="transmembrane region" description="Helical" evidence="10">
    <location>
        <begin position="67"/>
        <end position="87"/>
    </location>
</feature>
<keyword evidence="7 10" id="KW-0472">Membrane</keyword>
<evidence type="ECO:0000256" key="4">
    <source>
        <dbReference type="ARBA" id="ARBA00022692"/>
    </source>
</evidence>
<gene>
    <name evidence="11" type="ORF">MKW94_024800</name>
</gene>
<dbReference type="AlphaFoldDB" id="A0AA41VAK9"/>
<organism evidence="11 12">
    <name type="scientific">Papaver nudicaule</name>
    <name type="common">Iceland poppy</name>
    <dbReference type="NCBI Taxonomy" id="74823"/>
    <lineage>
        <taxon>Eukaryota</taxon>
        <taxon>Viridiplantae</taxon>
        <taxon>Streptophyta</taxon>
        <taxon>Embryophyta</taxon>
        <taxon>Tracheophyta</taxon>
        <taxon>Spermatophyta</taxon>
        <taxon>Magnoliopsida</taxon>
        <taxon>Ranunculales</taxon>
        <taxon>Papaveraceae</taxon>
        <taxon>Papaveroideae</taxon>
        <taxon>Papaver</taxon>
    </lineage>
</organism>
<evidence type="ECO:0000313" key="12">
    <source>
        <dbReference type="Proteomes" id="UP001177140"/>
    </source>
</evidence>
<dbReference type="GO" id="GO:0015743">
    <property type="term" value="P:malate transport"/>
    <property type="evidence" value="ECO:0007669"/>
    <property type="project" value="InterPro"/>
</dbReference>
<feature type="transmembrane region" description="Helical" evidence="10">
    <location>
        <begin position="210"/>
        <end position="231"/>
    </location>
</feature>
<reference evidence="11" key="1">
    <citation type="submission" date="2022-03" db="EMBL/GenBank/DDBJ databases">
        <title>A functionally conserved STORR gene fusion in Papaver species that diverged 16.8 million years ago.</title>
        <authorList>
            <person name="Catania T."/>
        </authorList>
    </citation>
    <scope>NUCLEOTIDE SEQUENCE</scope>
    <source>
        <strain evidence="11">S-191538</strain>
    </source>
</reference>
<dbReference type="GO" id="GO:0016020">
    <property type="term" value="C:membrane"/>
    <property type="evidence" value="ECO:0007669"/>
    <property type="project" value="UniProtKB-SubCell"/>
</dbReference>
<dbReference type="Pfam" id="PF11744">
    <property type="entry name" value="ALMT"/>
    <property type="match status" value="2"/>
</dbReference>
<evidence type="ECO:0000256" key="1">
    <source>
        <dbReference type="ARBA" id="ARBA00004141"/>
    </source>
</evidence>
<comment type="caution">
    <text evidence="11">The sequence shown here is derived from an EMBL/GenBank/DDBJ whole genome shotgun (WGS) entry which is preliminary data.</text>
</comment>
<evidence type="ECO:0000256" key="10">
    <source>
        <dbReference type="SAM" id="Phobius"/>
    </source>
</evidence>
<comment type="similarity">
    <text evidence="2">Belongs to the aromatic acid exporter (TC 2.A.85) family.</text>
</comment>
<feature type="transmembrane region" description="Helical" evidence="10">
    <location>
        <begin position="124"/>
        <end position="142"/>
    </location>
</feature>
<sequence>MGSVKINIPCLDPPKQDQQDSSSKTTKETKKIIDKKQQSVKNGGVFVGFKRLIQGIKKFAKEDKNRMIIFSLKVGFAILLASLLILVQSPYKVFGNDVIWSVITVASMFEYTVGDTLNKGVSRVLGSLLAGILAVAIDQAALHSGPVAEPYIIAVCLFFFGALITSVVKLRPSMEPYADGFRTILLTFCVLVVSGYRVGHPVKNAVSRLYLIALGGLVAAFVNVLIFPTWAGEELHKNLVDDFESVADSLEECVKKYLEDDASDQPEFSKTVLDEFPDEPAYQKCRSALDSSKKLETLANLAKWEPPHGRFRHFRYPWAEYVKVGTVLRYCAYEVKALHGVLHSEIQPPHDLPTAFQSEIRKASHQAAELIRCLGKDIKDLKHTPQTALQENLHTSTEHLRHTTFTSSSDSSTASSLATFTSSESTAALSLATFTSLLIEFFSRLDHLAEAVDELAKRAKFKPC</sequence>
<dbReference type="PANTHER" id="PTHR31086">
    <property type="entry name" value="ALUMINUM-ACTIVATED MALATE TRANSPORTER 10"/>
    <property type="match status" value="1"/>
</dbReference>
<name>A0AA41VAK9_PAPNU</name>
<feature type="region of interest" description="Disordered" evidence="9">
    <location>
        <begin position="1"/>
        <end position="32"/>
    </location>
</feature>
<evidence type="ECO:0000256" key="3">
    <source>
        <dbReference type="ARBA" id="ARBA00022448"/>
    </source>
</evidence>
<keyword evidence="8" id="KW-0407">Ion channel</keyword>
<accession>A0AA41VAK9</accession>
<keyword evidence="12" id="KW-1185">Reference proteome</keyword>
<dbReference type="Proteomes" id="UP001177140">
    <property type="component" value="Unassembled WGS sequence"/>
</dbReference>
<dbReference type="EMBL" id="JAJJMA010179712">
    <property type="protein sequence ID" value="MCL7037504.1"/>
    <property type="molecule type" value="Genomic_DNA"/>
</dbReference>
<evidence type="ECO:0000256" key="7">
    <source>
        <dbReference type="ARBA" id="ARBA00023136"/>
    </source>
</evidence>
<keyword evidence="4 10" id="KW-0812">Transmembrane</keyword>
<dbReference type="GO" id="GO:0034220">
    <property type="term" value="P:monoatomic ion transmembrane transport"/>
    <property type="evidence" value="ECO:0007669"/>
    <property type="project" value="UniProtKB-KW"/>
</dbReference>
<keyword evidence="5 10" id="KW-1133">Transmembrane helix</keyword>
<evidence type="ECO:0000313" key="11">
    <source>
        <dbReference type="EMBL" id="MCL7037504.1"/>
    </source>
</evidence>
<comment type="subcellular location">
    <subcellularLocation>
        <location evidence="1">Membrane</location>
        <topology evidence="1">Multi-pass membrane protein</topology>
    </subcellularLocation>
</comment>
<evidence type="ECO:0000256" key="8">
    <source>
        <dbReference type="ARBA" id="ARBA00023303"/>
    </source>
</evidence>
<evidence type="ECO:0000256" key="9">
    <source>
        <dbReference type="SAM" id="MobiDB-lite"/>
    </source>
</evidence>
<feature type="transmembrane region" description="Helical" evidence="10">
    <location>
        <begin position="180"/>
        <end position="198"/>
    </location>
</feature>
<feature type="transmembrane region" description="Helical" evidence="10">
    <location>
        <begin position="148"/>
        <end position="168"/>
    </location>
</feature>
<proteinExistence type="inferred from homology"/>
<evidence type="ECO:0000256" key="6">
    <source>
        <dbReference type="ARBA" id="ARBA00023065"/>
    </source>
</evidence>
<keyword evidence="3" id="KW-0813">Transport</keyword>
<evidence type="ECO:0000256" key="2">
    <source>
        <dbReference type="ARBA" id="ARBA00007079"/>
    </source>
</evidence>